<comment type="subcellular location">
    <subcellularLocation>
        <location evidence="1">Cytoplasm</location>
        <location evidence="1">Cytoskeleton</location>
        <location evidence="1">Cilium basal body</location>
    </subcellularLocation>
</comment>
<evidence type="ECO:0000256" key="8">
    <source>
        <dbReference type="SAM" id="MobiDB-lite"/>
    </source>
</evidence>
<feature type="region of interest" description="Disordered" evidence="8">
    <location>
        <begin position="94"/>
        <end position="153"/>
    </location>
</feature>
<evidence type="ECO:0000256" key="4">
    <source>
        <dbReference type="ARBA" id="ARBA00022490"/>
    </source>
</evidence>
<keyword evidence="4" id="KW-0963">Cytoplasm</keyword>
<comment type="caution">
    <text evidence="9">The sequence shown here is derived from an EMBL/GenBank/DDBJ whole genome shotgun (WGS) entry which is preliminary data.</text>
</comment>
<feature type="region of interest" description="Disordered" evidence="8">
    <location>
        <begin position="1"/>
        <end position="57"/>
    </location>
</feature>
<evidence type="ECO:0000256" key="1">
    <source>
        <dbReference type="ARBA" id="ARBA00004120"/>
    </source>
</evidence>
<dbReference type="AlphaFoldDB" id="A0A813YN72"/>
<dbReference type="InterPro" id="IPR022088">
    <property type="entry name" value="Intraflagellar_transp_cmplxB"/>
</dbReference>
<keyword evidence="7" id="KW-0966">Cell projection</keyword>
<evidence type="ECO:0000256" key="7">
    <source>
        <dbReference type="ARBA" id="ARBA00023273"/>
    </source>
</evidence>
<evidence type="ECO:0000313" key="9">
    <source>
        <dbReference type="EMBL" id="CAF0886394.1"/>
    </source>
</evidence>
<dbReference type="GO" id="GO:0005815">
    <property type="term" value="C:microtubule organizing center"/>
    <property type="evidence" value="ECO:0007669"/>
    <property type="project" value="TreeGrafter"/>
</dbReference>
<keyword evidence="5" id="KW-0969">Cilium</keyword>
<dbReference type="Pfam" id="PF12317">
    <property type="entry name" value="IFT46_B_C"/>
    <property type="match status" value="1"/>
</dbReference>
<dbReference type="GO" id="GO:0030992">
    <property type="term" value="C:intraciliary transport particle B"/>
    <property type="evidence" value="ECO:0007669"/>
    <property type="project" value="TreeGrafter"/>
</dbReference>
<reference evidence="9" key="1">
    <citation type="submission" date="2021-02" db="EMBL/GenBank/DDBJ databases">
        <authorList>
            <person name="Nowell W R."/>
        </authorList>
    </citation>
    <scope>NUCLEOTIDE SEQUENCE</scope>
</reference>
<organism evidence="9 10">
    <name type="scientific">Adineta ricciae</name>
    <name type="common">Rotifer</name>
    <dbReference type="NCBI Taxonomy" id="249248"/>
    <lineage>
        <taxon>Eukaryota</taxon>
        <taxon>Metazoa</taxon>
        <taxon>Spiralia</taxon>
        <taxon>Gnathifera</taxon>
        <taxon>Rotifera</taxon>
        <taxon>Eurotatoria</taxon>
        <taxon>Bdelloidea</taxon>
        <taxon>Adinetida</taxon>
        <taxon>Adinetidae</taxon>
        <taxon>Adineta</taxon>
    </lineage>
</organism>
<accession>A0A813YN72</accession>
<dbReference type="GO" id="GO:0031514">
    <property type="term" value="C:motile cilium"/>
    <property type="evidence" value="ECO:0007669"/>
    <property type="project" value="TreeGrafter"/>
</dbReference>
<comment type="similarity">
    <text evidence="2">Belongs to the IFT46 family.</text>
</comment>
<evidence type="ECO:0000256" key="3">
    <source>
        <dbReference type="ARBA" id="ARBA00017206"/>
    </source>
</evidence>
<evidence type="ECO:0000313" key="10">
    <source>
        <dbReference type="Proteomes" id="UP000663828"/>
    </source>
</evidence>
<dbReference type="PANTHER" id="PTHR13376:SF0">
    <property type="entry name" value="INTRAFLAGELLAR TRANSPORT PROTEIN 46 HOMOLOG"/>
    <property type="match status" value="1"/>
</dbReference>
<dbReference type="EMBL" id="CAJNOR010000344">
    <property type="protein sequence ID" value="CAF0886394.1"/>
    <property type="molecule type" value="Genomic_DNA"/>
</dbReference>
<feature type="compositionally biased region" description="Basic and acidic residues" evidence="8">
    <location>
        <begin position="94"/>
        <end position="103"/>
    </location>
</feature>
<dbReference type="PANTHER" id="PTHR13376">
    <property type="entry name" value="INTRAFLAGELLAR TRANSPORT PROTEIN 46 HOMOLOG"/>
    <property type="match status" value="1"/>
</dbReference>
<evidence type="ECO:0000256" key="5">
    <source>
        <dbReference type="ARBA" id="ARBA00023069"/>
    </source>
</evidence>
<feature type="compositionally biased region" description="Acidic residues" evidence="8">
    <location>
        <begin position="16"/>
        <end position="27"/>
    </location>
</feature>
<gene>
    <name evidence="9" type="ORF">XAT740_LOCUS7274</name>
</gene>
<dbReference type="GO" id="GO:0042073">
    <property type="term" value="P:intraciliary transport"/>
    <property type="evidence" value="ECO:0007669"/>
    <property type="project" value="InterPro"/>
</dbReference>
<evidence type="ECO:0000256" key="2">
    <source>
        <dbReference type="ARBA" id="ARBA00007700"/>
    </source>
</evidence>
<keyword evidence="10" id="KW-1185">Reference proteome</keyword>
<sequence>MSDEEDEPRMVHDQPYDESMDIVDGEDVASVYTPQASSRRPAGLGSPRSGLKHSKIPPVPGSFLLNIVILYGFTSNLLAPDSNYASGGSKFLRERPMHHRPDESPYASPRNDDHDETQGDSDSDQGSSQALHDAGNGQKEYKAPDPNAYDPKMYRDLPVSAEIKDLFKYIDKYQPQDIILETKLKPFVPEYVPAIGDIDAFLKVPRPDGKEDSLGLIVLDEPSSRQSDPHVLGLQMLYTSNQPIAKALPTNVRHVVHADKNPKAIEEWIHNISKLQKSKTGDTVQYRRPMPDVDSLMQEWPSEFED</sequence>
<name>A0A813YN72_ADIRI</name>
<protein>
    <recommendedName>
        <fullName evidence="3">Intraflagellar transport protein 46 homolog</fullName>
    </recommendedName>
</protein>
<keyword evidence="6" id="KW-0206">Cytoskeleton</keyword>
<feature type="non-terminal residue" evidence="9">
    <location>
        <position position="306"/>
    </location>
</feature>
<evidence type="ECO:0000256" key="6">
    <source>
        <dbReference type="ARBA" id="ARBA00023212"/>
    </source>
</evidence>
<dbReference type="Proteomes" id="UP000663828">
    <property type="component" value="Unassembled WGS sequence"/>
</dbReference>
<proteinExistence type="inferred from homology"/>
<dbReference type="GO" id="GO:0060271">
    <property type="term" value="P:cilium assembly"/>
    <property type="evidence" value="ECO:0007669"/>
    <property type="project" value="TreeGrafter"/>
</dbReference>